<dbReference type="Proteomes" id="UP000696485">
    <property type="component" value="Unassembled WGS sequence"/>
</dbReference>
<evidence type="ECO:0000256" key="1">
    <source>
        <dbReference type="SAM" id="SignalP"/>
    </source>
</evidence>
<protein>
    <submittedName>
        <fullName evidence="2">Uncharacterized protein</fullName>
    </submittedName>
</protein>
<comment type="caution">
    <text evidence="2">The sequence shown here is derived from an EMBL/GenBank/DDBJ whole genome shotgun (WGS) entry which is preliminary data.</text>
</comment>
<dbReference type="EMBL" id="JAAAUY010000799">
    <property type="protein sequence ID" value="KAF9326309.1"/>
    <property type="molecule type" value="Genomic_DNA"/>
</dbReference>
<reference evidence="2" key="1">
    <citation type="journal article" date="2020" name="Fungal Divers.">
        <title>Resolving the Mortierellaceae phylogeny through synthesis of multi-gene phylogenetics and phylogenomics.</title>
        <authorList>
            <person name="Vandepol N."/>
            <person name="Liber J."/>
            <person name="Desiro A."/>
            <person name="Na H."/>
            <person name="Kennedy M."/>
            <person name="Barry K."/>
            <person name="Grigoriev I.V."/>
            <person name="Miller A.N."/>
            <person name="O'Donnell K."/>
            <person name="Stajich J.E."/>
            <person name="Bonito G."/>
        </authorList>
    </citation>
    <scope>NUCLEOTIDE SEQUENCE</scope>
    <source>
        <strain evidence="2">NVP1</strain>
    </source>
</reference>
<feature type="signal peptide" evidence="1">
    <location>
        <begin position="1"/>
        <end position="24"/>
    </location>
</feature>
<sequence>MIKSSTLAIFAVALTLLTHAITHAAPVLRAGTSGQIAALISADQYCIFLPPDEHDTDIAANENRAVAFCNTPIASAPKARLLPEGFIQSLHFVHNTDKDWVQITGRFDRTKYNLKASDGGGQYDMRAPVGAVCDGYKAFVQLTEPDQEIYCMRCCKNKADCPVNRSEWCEDVLGGVY</sequence>
<organism evidence="2 3">
    <name type="scientific">Podila minutissima</name>
    <dbReference type="NCBI Taxonomy" id="64525"/>
    <lineage>
        <taxon>Eukaryota</taxon>
        <taxon>Fungi</taxon>
        <taxon>Fungi incertae sedis</taxon>
        <taxon>Mucoromycota</taxon>
        <taxon>Mortierellomycotina</taxon>
        <taxon>Mortierellomycetes</taxon>
        <taxon>Mortierellales</taxon>
        <taxon>Mortierellaceae</taxon>
        <taxon>Podila</taxon>
    </lineage>
</organism>
<accession>A0A9P5SDB8</accession>
<gene>
    <name evidence="2" type="ORF">BG006_010221</name>
</gene>
<dbReference type="AlphaFoldDB" id="A0A9P5SDB8"/>
<feature type="chain" id="PRO_5040112906" evidence="1">
    <location>
        <begin position="25"/>
        <end position="177"/>
    </location>
</feature>
<evidence type="ECO:0000313" key="3">
    <source>
        <dbReference type="Proteomes" id="UP000696485"/>
    </source>
</evidence>
<proteinExistence type="predicted"/>
<evidence type="ECO:0000313" key="2">
    <source>
        <dbReference type="EMBL" id="KAF9326309.1"/>
    </source>
</evidence>
<keyword evidence="3" id="KW-1185">Reference proteome</keyword>
<name>A0A9P5SDB8_9FUNG</name>
<keyword evidence="1" id="KW-0732">Signal</keyword>